<dbReference type="STRING" id="331117.A1DDL5"/>
<dbReference type="InterPro" id="IPR045119">
    <property type="entry name" value="SUN1-5"/>
</dbReference>
<evidence type="ECO:0000313" key="8">
    <source>
        <dbReference type="Proteomes" id="UP000006702"/>
    </source>
</evidence>
<feature type="compositionally biased region" description="Basic and acidic residues" evidence="5">
    <location>
        <begin position="1"/>
        <end position="10"/>
    </location>
</feature>
<organism evidence="7 8">
    <name type="scientific">Neosartorya fischeri (strain ATCC 1020 / DSM 3700 / CBS 544.65 / FGSC A1164 / JCM 1740 / NRRL 181 / WB 181)</name>
    <name type="common">Aspergillus fischerianus</name>
    <dbReference type="NCBI Taxonomy" id="331117"/>
    <lineage>
        <taxon>Eukaryota</taxon>
        <taxon>Fungi</taxon>
        <taxon>Dikarya</taxon>
        <taxon>Ascomycota</taxon>
        <taxon>Pezizomycotina</taxon>
        <taxon>Eurotiomycetes</taxon>
        <taxon>Eurotiomycetidae</taxon>
        <taxon>Eurotiales</taxon>
        <taxon>Aspergillaceae</taxon>
        <taxon>Aspergillus</taxon>
        <taxon>Aspergillus subgen. Fumigati</taxon>
    </lineage>
</organism>
<dbReference type="KEGG" id="nfi:NFIA_073880"/>
<feature type="compositionally biased region" description="Basic and acidic residues" evidence="5">
    <location>
        <begin position="287"/>
        <end position="304"/>
    </location>
</feature>
<dbReference type="GO" id="GO:0043495">
    <property type="term" value="F:protein-membrane adaptor activity"/>
    <property type="evidence" value="ECO:0007669"/>
    <property type="project" value="TreeGrafter"/>
</dbReference>
<dbReference type="EMBL" id="DS027696">
    <property type="protein sequence ID" value="EAW17472.1"/>
    <property type="molecule type" value="Genomic_DNA"/>
</dbReference>
<dbReference type="PANTHER" id="PTHR12911">
    <property type="entry name" value="SAD1/UNC-84-LIKE PROTEIN-RELATED"/>
    <property type="match status" value="1"/>
</dbReference>
<dbReference type="PANTHER" id="PTHR12911:SF8">
    <property type="entry name" value="KLAROID PROTEIN-RELATED"/>
    <property type="match status" value="1"/>
</dbReference>
<keyword evidence="8" id="KW-1185">Reference proteome</keyword>
<dbReference type="Pfam" id="PF07738">
    <property type="entry name" value="Sad1_UNC"/>
    <property type="match status" value="1"/>
</dbReference>
<sequence length="737" mass="82323">MPPKRADTRRAGATARSEASIIFGHSSPSVSNQPLPDVPTQPSWAYGSPAAPVLPRRLVAKNMGLAEVAESIDQTIRDAEKRDRRNDPDESNDTDDRPHMNTRSRRRSSAANASPIRRRTKREPTPDQVQLLDALRDATVSPNQRNGENETQAERSTATPTPPIPHTLSTMSSPTSQILTEPKYPSLPIEQLYPSPLQRIGSPTRNDVSLEMSQNAGIDDNESVISWMVERDIHDDDLQRTRSTRYRKEPVGKNITAPPRRFSGLAFANETIVEEDEPDSRLSVSKTPREPTVESEAQSDHQTEPDQPLESPEPQPEPQKEPIPQVEVSSAPARTIIPDFFMKEQPFNNSTTQPSDQSFTDHARSTPAASFIPRVSVSLPWTQILRIAGAILLTAISLLTIYSFSDRIANIPHDIASHFPFRNPAPSIPLNTSDIEALNSLNNQVMRLGAQVSSISKELSVVKSEVKNVAGPTTIIEPVKVPKKPNFLSIGAGVLVDPRMTSPTYGEKKSRLPKWLQDRVSDWGEDPRPKPNPPLTALVPWDSVGDCWCSAPRNGVSQLALHLSRPIVPEEVVVEHIPKHATLNPGAAPREMELWVQYTINKSTSGDLPTDAGSAGWYKSYLNWLLSFESEVLETEYQSPMLSERFSLHDYIMGYLRPAYHNEPESAYWNATTLGPTFYRVGKWKYDIHGQHHVQEFSLDAIIDQPDIRVDQVAFRVNSNWGANFTCFYRLKLYGHL</sequence>
<feature type="region of interest" description="Disordered" evidence="5">
    <location>
        <begin position="69"/>
        <end position="215"/>
    </location>
</feature>
<dbReference type="OMA" id="CWCSAPR"/>
<dbReference type="PROSITE" id="PS51469">
    <property type="entry name" value="SUN"/>
    <property type="match status" value="1"/>
</dbReference>
<dbReference type="HOGENOM" id="CLU_023584_1_0_1"/>
<evidence type="ECO:0000256" key="1">
    <source>
        <dbReference type="ARBA" id="ARBA00004370"/>
    </source>
</evidence>
<comment type="subcellular location">
    <subcellularLocation>
        <location evidence="1">Membrane</location>
    </subcellularLocation>
</comment>
<keyword evidence="2" id="KW-0812">Transmembrane</keyword>
<protein>
    <recommendedName>
        <fullName evidence="6">SUN domain-containing protein</fullName>
    </recommendedName>
</protein>
<gene>
    <name evidence="7" type="ORF">NFIA_073880</name>
</gene>
<feature type="compositionally biased region" description="Polar residues" evidence="5">
    <location>
        <begin position="140"/>
        <end position="159"/>
    </location>
</feature>
<dbReference type="GO" id="GO:0034993">
    <property type="term" value="C:meiotic nuclear membrane microtubule tethering complex"/>
    <property type="evidence" value="ECO:0007669"/>
    <property type="project" value="TreeGrafter"/>
</dbReference>
<feature type="domain" description="SUN" evidence="6">
    <location>
        <begin position="493"/>
        <end position="737"/>
    </location>
</feature>
<feature type="region of interest" description="Disordered" evidence="5">
    <location>
        <begin position="1"/>
        <end position="50"/>
    </location>
</feature>
<name>A1DDL5_NEOFI</name>
<feature type="compositionally biased region" description="Polar residues" evidence="5">
    <location>
        <begin position="167"/>
        <end position="179"/>
    </location>
</feature>
<dbReference type="eggNOG" id="ENOG502SU65">
    <property type="taxonomic scope" value="Eukaryota"/>
</dbReference>
<dbReference type="VEuPathDB" id="FungiDB:NFIA_073880"/>
<feature type="compositionally biased region" description="Basic and acidic residues" evidence="5">
    <location>
        <begin position="240"/>
        <end position="251"/>
    </location>
</feature>
<dbReference type="OrthoDB" id="342281at2759"/>
<evidence type="ECO:0000313" key="7">
    <source>
        <dbReference type="EMBL" id="EAW17472.1"/>
    </source>
</evidence>
<dbReference type="Gene3D" id="2.60.120.260">
    <property type="entry name" value="Galactose-binding domain-like"/>
    <property type="match status" value="1"/>
</dbReference>
<dbReference type="InterPro" id="IPR012919">
    <property type="entry name" value="SUN_dom"/>
</dbReference>
<keyword evidence="4" id="KW-0472">Membrane</keyword>
<evidence type="ECO:0000256" key="4">
    <source>
        <dbReference type="ARBA" id="ARBA00023136"/>
    </source>
</evidence>
<dbReference type="RefSeq" id="XP_001259369.1">
    <property type="nucleotide sequence ID" value="XM_001259368.1"/>
</dbReference>
<feature type="compositionally biased region" description="Basic and acidic residues" evidence="5">
    <location>
        <begin position="75"/>
        <end position="99"/>
    </location>
</feature>
<keyword evidence="3" id="KW-1133">Transmembrane helix</keyword>
<accession>A1DDL5</accession>
<evidence type="ECO:0000256" key="2">
    <source>
        <dbReference type="ARBA" id="ARBA00022692"/>
    </source>
</evidence>
<feature type="region of interest" description="Disordered" evidence="5">
    <location>
        <begin position="240"/>
        <end position="329"/>
    </location>
</feature>
<evidence type="ECO:0000256" key="5">
    <source>
        <dbReference type="SAM" id="MobiDB-lite"/>
    </source>
</evidence>
<dbReference type="Proteomes" id="UP000006702">
    <property type="component" value="Unassembled WGS sequence"/>
</dbReference>
<evidence type="ECO:0000256" key="3">
    <source>
        <dbReference type="ARBA" id="ARBA00022989"/>
    </source>
</evidence>
<reference evidence="8" key="1">
    <citation type="journal article" date="2008" name="PLoS Genet.">
        <title>Genomic islands in the pathogenic filamentous fungus Aspergillus fumigatus.</title>
        <authorList>
            <person name="Fedorova N.D."/>
            <person name="Khaldi N."/>
            <person name="Joardar V.S."/>
            <person name="Maiti R."/>
            <person name="Amedeo P."/>
            <person name="Anderson M.J."/>
            <person name="Crabtree J."/>
            <person name="Silva J.C."/>
            <person name="Badger J.H."/>
            <person name="Albarraq A."/>
            <person name="Angiuoli S."/>
            <person name="Bussey H."/>
            <person name="Bowyer P."/>
            <person name="Cotty P.J."/>
            <person name="Dyer P.S."/>
            <person name="Egan A."/>
            <person name="Galens K."/>
            <person name="Fraser-Liggett C.M."/>
            <person name="Haas B.J."/>
            <person name="Inman J.M."/>
            <person name="Kent R."/>
            <person name="Lemieux S."/>
            <person name="Malavazi I."/>
            <person name="Orvis J."/>
            <person name="Roemer T."/>
            <person name="Ronning C.M."/>
            <person name="Sundaram J.P."/>
            <person name="Sutton G."/>
            <person name="Turner G."/>
            <person name="Venter J.C."/>
            <person name="White O.R."/>
            <person name="Whitty B.R."/>
            <person name="Youngman P."/>
            <person name="Wolfe K.H."/>
            <person name="Goldman G.H."/>
            <person name="Wortman J.R."/>
            <person name="Jiang B."/>
            <person name="Denning D.W."/>
            <person name="Nierman W.C."/>
        </authorList>
    </citation>
    <scope>NUCLEOTIDE SEQUENCE [LARGE SCALE GENOMIC DNA]</scope>
    <source>
        <strain evidence="8">ATCC 1020 / DSM 3700 / CBS 544.65 / FGSC A1164 / JCM 1740 / NRRL 181 / WB 181</strain>
    </source>
</reference>
<feature type="compositionally biased region" description="Polar residues" evidence="5">
    <location>
        <begin position="201"/>
        <end position="215"/>
    </location>
</feature>
<evidence type="ECO:0000259" key="6">
    <source>
        <dbReference type="PROSITE" id="PS51469"/>
    </source>
</evidence>
<dbReference type="GeneID" id="4586025"/>
<proteinExistence type="predicted"/>
<dbReference type="AlphaFoldDB" id="A1DDL5"/>